<evidence type="ECO:0000313" key="6">
    <source>
        <dbReference type="Proteomes" id="UP001515683"/>
    </source>
</evidence>
<reference evidence="5 6" key="1">
    <citation type="journal article" date="2019" name="bioRxiv">
        <title>Bacteria contribute to plant secondary compound degradation in a generalist herbivore system.</title>
        <authorList>
            <person name="Francoeur C.B."/>
            <person name="Khadempour L."/>
            <person name="Moreira-Soto R.D."/>
            <person name="Gotting K."/>
            <person name="Book A.J."/>
            <person name="Pinto-Tomas A.A."/>
            <person name="Keefover-Ring K."/>
            <person name="Currie C.R."/>
        </authorList>
    </citation>
    <scope>NUCLEOTIDE SEQUENCE [LARGE SCALE GENOMIC DNA]</scope>
    <source>
        <strain evidence="5">Acro-835</strain>
    </source>
</reference>
<accession>A0ABX0RIA1</accession>
<keyword evidence="2" id="KW-0238">DNA-binding</keyword>
<evidence type="ECO:0000313" key="5">
    <source>
        <dbReference type="EMBL" id="NIF23868.1"/>
    </source>
</evidence>
<dbReference type="InterPro" id="IPR002577">
    <property type="entry name" value="HTH_HxlR"/>
</dbReference>
<dbReference type="RefSeq" id="WP_167017467.1">
    <property type="nucleotide sequence ID" value="NZ_VWXF01000010.1"/>
</dbReference>
<gene>
    <name evidence="5" type="ORF">F3J40_20000</name>
</gene>
<feature type="domain" description="HTH hxlR-type" evidence="4">
    <location>
        <begin position="27"/>
        <end position="125"/>
    </location>
</feature>
<name>A0ABX0RIA1_9GAMM</name>
<dbReference type="Proteomes" id="UP001515683">
    <property type="component" value="Unassembled WGS sequence"/>
</dbReference>
<comment type="caution">
    <text evidence="5">The sequence shown here is derived from an EMBL/GenBank/DDBJ whole genome shotgun (WGS) entry which is preliminary data.</text>
</comment>
<dbReference type="Pfam" id="PF01638">
    <property type="entry name" value="HxlR"/>
    <property type="match status" value="1"/>
</dbReference>
<sequence>MTTTKKLNNSAEGVAQFERCNVLAAGCPSRKVLQHLSSRWGVLIMLVLLSGKHRFSEIRREIEGVSERMLSQTLQSLEGDGMLIRKSMHTVPPHVEYSLTELGTEAALKIQGLVALIEESQMAKLLAEQA</sequence>
<dbReference type="Gene3D" id="1.10.10.10">
    <property type="entry name" value="Winged helix-like DNA-binding domain superfamily/Winged helix DNA-binding domain"/>
    <property type="match status" value="1"/>
</dbReference>
<keyword evidence="3" id="KW-0804">Transcription</keyword>
<keyword evidence="6" id="KW-1185">Reference proteome</keyword>
<evidence type="ECO:0000256" key="2">
    <source>
        <dbReference type="ARBA" id="ARBA00023125"/>
    </source>
</evidence>
<dbReference type="PANTHER" id="PTHR33204">
    <property type="entry name" value="TRANSCRIPTIONAL REGULATOR, MARR FAMILY"/>
    <property type="match status" value="1"/>
</dbReference>
<dbReference type="PROSITE" id="PS51118">
    <property type="entry name" value="HTH_HXLR"/>
    <property type="match status" value="1"/>
</dbReference>
<dbReference type="InterPro" id="IPR036388">
    <property type="entry name" value="WH-like_DNA-bd_sf"/>
</dbReference>
<evidence type="ECO:0000259" key="4">
    <source>
        <dbReference type="PROSITE" id="PS51118"/>
    </source>
</evidence>
<dbReference type="PANTHER" id="PTHR33204:SF37">
    <property type="entry name" value="HTH-TYPE TRANSCRIPTIONAL REGULATOR YODB"/>
    <property type="match status" value="1"/>
</dbReference>
<proteinExistence type="predicted"/>
<evidence type="ECO:0000256" key="3">
    <source>
        <dbReference type="ARBA" id="ARBA00023163"/>
    </source>
</evidence>
<dbReference type="EMBL" id="VWXF01000010">
    <property type="protein sequence ID" value="NIF23868.1"/>
    <property type="molecule type" value="Genomic_DNA"/>
</dbReference>
<organism evidence="5 6">
    <name type="scientific">Candidatus Pantoea multigeneris</name>
    <dbReference type="NCBI Taxonomy" id="2608357"/>
    <lineage>
        <taxon>Bacteria</taxon>
        <taxon>Pseudomonadati</taxon>
        <taxon>Pseudomonadota</taxon>
        <taxon>Gammaproteobacteria</taxon>
        <taxon>Enterobacterales</taxon>
        <taxon>Erwiniaceae</taxon>
        <taxon>Pantoea</taxon>
    </lineage>
</organism>
<dbReference type="SUPFAM" id="SSF46785">
    <property type="entry name" value="Winged helix' DNA-binding domain"/>
    <property type="match status" value="1"/>
</dbReference>
<evidence type="ECO:0000256" key="1">
    <source>
        <dbReference type="ARBA" id="ARBA00023015"/>
    </source>
</evidence>
<protein>
    <submittedName>
        <fullName evidence="5">Helix-turn-helix transcriptional regulator</fullName>
    </submittedName>
</protein>
<keyword evidence="1" id="KW-0805">Transcription regulation</keyword>
<dbReference type="InterPro" id="IPR036390">
    <property type="entry name" value="WH_DNA-bd_sf"/>
</dbReference>